<dbReference type="SUPFAM" id="SSF51735">
    <property type="entry name" value="NAD(P)-binding Rossmann-fold domains"/>
    <property type="match status" value="1"/>
</dbReference>
<dbReference type="InterPro" id="IPR036291">
    <property type="entry name" value="NAD(P)-bd_dom_sf"/>
</dbReference>
<protein>
    <submittedName>
        <fullName evidence="4">SDR family NAD(P)-dependent oxidoreductase</fullName>
    </submittedName>
</protein>
<dbReference type="Pfam" id="PF00106">
    <property type="entry name" value="adh_short"/>
    <property type="match status" value="1"/>
</dbReference>
<comment type="similarity">
    <text evidence="1">Belongs to the short-chain dehydrogenases/reductases (SDR) family.</text>
</comment>
<accession>A0A9X3ZI70</accession>
<feature type="domain" description="Ketoreductase" evidence="3">
    <location>
        <begin position="7"/>
        <end position="201"/>
    </location>
</feature>
<reference evidence="4" key="1">
    <citation type="submission" date="2022-11" db="EMBL/GenBank/DDBJ databases">
        <title>Draft genome sequence of Hoeflea poritis E7-10 and Hoeflea prorocentri PM5-8, separated from scleractinian coral Porites lutea and marine dinoflagellate.</title>
        <authorList>
            <person name="Zhang G."/>
            <person name="Wei Q."/>
            <person name="Cai L."/>
        </authorList>
    </citation>
    <scope>NUCLEOTIDE SEQUENCE</scope>
    <source>
        <strain evidence="4">PM5-8</strain>
    </source>
</reference>
<dbReference type="Gene3D" id="3.40.50.720">
    <property type="entry name" value="NAD(P)-binding Rossmann-like Domain"/>
    <property type="match status" value="1"/>
</dbReference>
<dbReference type="CDD" id="cd05233">
    <property type="entry name" value="SDR_c"/>
    <property type="match status" value="1"/>
</dbReference>
<dbReference type="InterPro" id="IPR057326">
    <property type="entry name" value="KR_dom"/>
</dbReference>
<proteinExistence type="inferred from homology"/>
<evidence type="ECO:0000259" key="3">
    <source>
        <dbReference type="SMART" id="SM00822"/>
    </source>
</evidence>
<dbReference type="PANTHER" id="PTHR43669:SF3">
    <property type="entry name" value="ALCOHOL DEHYDROGENASE, PUTATIVE (AFU_ORTHOLOGUE AFUA_3G03445)-RELATED"/>
    <property type="match status" value="1"/>
</dbReference>
<dbReference type="RefSeq" id="WP_267990665.1">
    <property type="nucleotide sequence ID" value="NZ_JAPJZI010000001.1"/>
</dbReference>
<evidence type="ECO:0000256" key="1">
    <source>
        <dbReference type="ARBA" id="ARBA00006484"/>
    </source>
</evidence>
<dbReference type="EMBL" id="JAPJZI010000001">
    <property type="protein sequence ID" value="MDA5399220.1"/>
    <property type="molecule type" value="Genomic_DNA"/>
</dbReference>
<evidence type="ECO:0000313" key="4">
    <source>
        <dbReference type="EMBL" id="MDA5399220.1"/>
    </source>
</evidence>
<keyword evidence="5" id="KW-1185">Reference proteome</keyword>
<name>A0A9X3ZI70_9HYPH</name>
<dbReference type="PROSITE" id="PS00061">
    <property type="entry name" value="ADH_SHORT"/>
    <property type="match status" value="1"/>
</dbReference>
<dbReference type="PANTHER" id="PTHR43669">
    <property type="entry name" value="5-KETO-D-GLUCONATE 5-REDUCTASE"/>
    <property type="match status" value="1"/>
</dbReference>
<organism evidence="4 5">
    <name type="scientific">Hoeflea prorocentri</name>
    <dbReference type="NCBI Taxonomy" id="1922333"/>
    <lineage>
        <taxon>Bacteria</taxon>
        <taxon>Pseudomonadati</taxon>
        <taxon>Pseudomonadota</taxon>
        <taxon>Alphaproteobacteria</taxon>
        <taxon>Hyphomicrobiales</taxon>
        <taxon>Rhizobiaceae</taxon>
        <taxon>Hoeflea</taxon>
    </lineage>
</organism>
<dbReference type="SMART" id="SM00822">
    <property type="entry name" value="PKS_KR"/>
    <property type="match status" value="1"/>
</dbReference>
<dbReference type="InterPro" id="IPR002347">
    <property type="entry name" value="SDR_fam"/>
</dbReference>
<dbReference type="InterPro" id="IPR020904">
    <property type="entry name" value="Sc_DH/Rdtase_CS"/>
</dbReference>
<evidence type="ECO:0000313" key="5">
    <source>
        <dbReference type="Proteomes" id="UP001151234"/>
    </source>
</evidence>
<sequence>MMDLSGRIALVTGASRGIGYFTALELAKAGAHVVAVARTVGGLEELDDAINAAGGSATLVPQDLLDMKAVDRLGAAINERWEKLDILVANSGILGPLSPVGHIEAKAFEKVMNKNIVSTWRVIRSVETLLHKSDAGRAIIISSGAAHNCRAFWGAYSASKAALEALARCWAAETVNTALRVNCVNPGGTRTAMRAQAIPGEDPMTVPHPSEVAAKIALLAAPALEHTGMLYDFPEDRWKSYRHPD</sequence>
<dbReference type="PRINTS" id="PR00081">
    <property type="entry name" value="GDHRDH"/>
</dbReference>
<dbReference type="GO" id="GO:0016491">
    <property type="term" value="F:oxidoreductase activity"/>
    <property type="evidence" value="ECO:0007669"/>
    <property type="project" value="UniProtKB-KW"/>
</dbReference>
<comment type="caution">
    <text evidence="4">The sequence shown here is derived from an EMBL/GenBank/DDBJ whole genome shotgun (WGS) entry which is preliminary data.</text>
</comment>
<dbReference type="Proteomes" id="UP001151234">
    <property type="component" value="Unassembled WGS sequence"/>
</dbReference>
<gene>
    <name evidence="4" type="ORF">OQ273_11605</name>
</gene>
<evidence type="ECO:0000256" key="2">
    <source>
        <dbReference type="ARBA" id="ARBA00023002"/>
    </source>
</evidence>
<dbReference type="AlphaFoldDB" id="A0A9X3ZI70"/>
<keyword evidence="2" id="KW-0560">Oxidoreductase</keyword>